<dbReference type="Pfam" id="PF07686">
    <property type="entry name" value="V-set"/>
    <property type="match status" value="1"/>
</dbReference>
<dbReference type="PANTHER" id="PTHR19433:SF111">
    <property type="entry name" value="T CELL RECEPTOR ALPHA VARIABLE 4"/>
    <property type="match status" value="1"/>
</dbReference>
<name>A0AAQ4PPC5_GASAC</name>
<dbReference type="Gene3D" id="2.60.40.10">
    <property type="entry name" value="Immunoglobulins"/>
    <property type="match status" value="1"/>
</dbReference>
<evidence type="ECO:0000256" key="1">
    <source>
        <dbReference type="ARBA" id="ARBA00004236"/>
    </source>
</evidence>
<evidence type="ECO:0000256" key="5">
    <source>
        <dbReference type="ARBA" id="ARBA00023136"/>
    </source>
</evidence>
<keyword evidence="4" id="KW-0391">Immunity</keyword>
<dbReference type="GeneTree" id="ENSGT00400000023727"/>
<dbReference type="GO" id="GO:0005886">
    <property type="term" value="C:plasma membrane"/>
    <property type="evidence" value="ECO:0007669"/>
    <property type="project" value="UniProtKB-SubCell"/>
</dbReference>
<dbReference type="PROSITE" id="PS50835">
    <property type="entry name" value="IG_LIKE"/>
    <property type="match status" value="1"/>
</dbReference>
<keyword evidence="7" id="KW-0325">Glycoprotein</keyword>
<organism evidence="10 11">
    <name type="scientific">Gasterosteus aculeatus aculeatus</name>
    <name type="common">three-spined stickleback</name>
    <dbReference type="NCBI Taxonomy" id="481459"/>
    <lineage>
        <taxon>Eukaryota</taxon>
        <taxon>Metazoa</taxon>
        <taxon>Chordata</taxon>
        <taxon>Craniata</taxon>
        <taxon>Vertebrata</taxon>
        <taxon>Euteleostomi</taxon>
        <taxon>Actinopterygii</taxon>
        <taxon>Neopterygii</taxon>
        <taxon>Teleostei</taxon>
        <taxon>Neoteleostei</taxon>
        <taxon>Acanthomorphata</taxon>
        <taxon>Eupercaria</taxon>
        <taxon>Perciformes</taxon>
        <taxon>Cottioidei</taxon>
        <taxon>Gasterosteales</taxon>
        <taxon>Gasterosteidae</taxon>
        <taxon>Gasterosteus</taxon>
    </lineage>
</organism>
<dbReference type="InterPro" id="IPR052051">
    <property type="entry name" value="TCR_complex_component"/>
</dbReference>
<evidence type="ECO:0000313" key="10">
    <source>
        <dbReference type="Ensembl" id="ENSGACP00000040660.1"/>
    </source>
</evidence>
<dbReference type="CDD" id="cd00099">
    <property type="entry name" value="IgV"/>
    <property type="match status" value="1"/>
</dbReference>
<dbReference type="InterPro" id="IPR013783">
    <property type="entry name" value="Ig-like_fold"/>
</dbReference>
<keyword evidence="3 8" id="KW-0732">Signal</keyword>
<evidence type="ECO:0000313" key="11">
    <source>
        <dbReference type="Proteomes" id="UP000007635"/>
    </source>
</evidence>
<dbReference type="SMART" id="SM00409">
    <property type="entry name" value="IG"/>
    <property type="match status" value="1"/>
</dbReference>
<proteinExistence type="predicted"/>
<keyword evidence="2" id="KW-1003">Cell membrane</keyword>
<dbReference type="Ensembl" id="ENSGACT00000063272.1">
    <property type="protein sequence ID" value="ENSGACP00000040660.1"/>
    <property type="gene ID" value="ENSGACG00000036158.1"/>
</dbReference>
<feature type="signal peptide" evidence="8">
    <location>
        <begin position="1"/>
        <end position="23"/>
    </location>
</feature>
<dbReference type="AlphaFoldDB" id="A0AAQ4PPC5"/>
<protein>
    <recommendedName>
        <fullName evidence="9">Ig-like domain-containing protein</fullName>
    </recommendedName>
</protein>
<dbReference type="Proteomes" id="UP000007635">
    <property type="component" value="Chromosome IX"/>
</dbReference>
<accession>A0AAQ4PPC5</accession>
<feature type="domain" description="Ig-like" evidence="9">
    <location>
        <begin position="13"/>
        <end position="122"/>
    </location>
</feature>
<dbReference type="InterPro" id="IPR007110">
    <property type="entry name" value="Ig-like_dom"/>
</dbReference>
<evidence type="ECO:0000256" key="7">
    <source>
        <dbReference type="ARBA" id="ARBA00023180"/>
    </source>
</evidence>
<keyword evidence="6" id="KW-1015">Disulfide bond</keyword>
<reference evidence="10" key="2">
    <citation type="submission" date="2025-08" db="UniProtKB">
        <authorList>
            <consortium name="Ensembl"/>
        </authorList>
    </citation>
    <scope>IDENTIFICATION</scope>
</reference>
<sequence>METYFGCFNYALIVVVLIASCSHDWISGSVTVRPGDNITLYCDCKSSTGLYIVWYRNCSHENQPPLVLKVGRSSSTSGYNPASDTKDPQNFPRFQFVRNSSSNSYDLLIMNITDSDEGIYYCGTEEKKVEDKELIGRQTLYRNGNVTTRVLISKYAAYTLSRLQRFSAPDSRMSLSSVLDSAGLSVSSYCCPLLRPLLSSSLSSVSEKR</sequence>
<dbReference type="InterPro" id="IPR003599">
    <property type="entry name" value="Ig_sub"/>
</dbReference>
<keyword evidence="5" id="KW-0472">Membrane</keyword>
<feature type="chain" id="PRO_5042879989" description="Ig-like domain-containing protein" evidence="8">
    <location>
        <begin position="24"/>
        <end position="209"/>
    </location>
</feature>
<dbReference type="InterPro" id="IPR036179">
    <property type="entry name" value="Ig-like_dom_sf"/>
</dbReference>
<dbReference type="GO" id="GO:0002376">
    <property type="term" value="P:immune system process"/>
    <property type="evidence" value="ECO:0007669"/>
    <property type="project" value="UniProtKB-KW"/>
</dbReference>
<dbReference type="InterPro" id="IPR013106">
    <property type="entry name" value="Ig_V-set"/>
</dbReference>
<evidence type="ECO:0000256" key="4">
    <source>
        <dbReference type="ARBA" id="ARBA00022859"/>
    </source>
</evidence>
<keyword evidence="11" id="KW-1185">Reference proteome</keyword>
<evidence type="ECO:0000256" key="2">
    <source>
        <dbReference type="ARBA" id="ARBA00022475"/>
    </source>
</evidence>
<reference evidence="10" key="3">
    <citation type="submission" date="2025-09" db="UniProtKB">
        <authorList>
            <consortium name="Ensembl"/>
        </authorList>
    </citation>
    <scope>IDENTIFICATION</scope>
</reference>
<dbReference type="SUPFAM" id="SSF48726">
    <property type="entry name" value="Immunoglobulin"/>
    <property type="match status" value="1"/>
</dbReference>
<dbReference type="GO" id="GO:0009617">
    <property type="term" value="P:response to bacterium"/>
    <property type="evidence" value="ECO:0007669"/>
    <property type="project" value="TreeGrafter"/>
</dbReference>
<dbReference type="PANTHER" id="PTHR19433">
    <property type="entry name" value="T-CELL RECEPTOR ALPHA CHAIN V REGION-RELATED"/>
    <property type="match status" value="1"/>
</dbReference>
<evidence type="ECO:0000256" key="6">
    <source>
        <dbReference type="ARBA" id="ARBA00023157"/>
    </source>
</evidence>
<comment type="subcellular location">
    <subcellularLocation>
        <location evidence="1">Cell membrane</location>
    </subcellularLocation>
</comment>
<reference evidence="10 11" key="1">
    <citation type="journal article" date="2021" name="G3 (Bethesda)">
        <title>Improved contiguity of the threespine stickleback genome using long-read sequencing.</title>
        <authorList>
            <person name="Nath S."/>
            <person name="Shaw D.E."/>
            <person name="White M.A."/>
        </authorList>
    </citation>
    <scope>NUCLEOTIDE SEQUENCE [LARGE SCALE GENOMIC DNA]</scope>
    <source>
        <strain evidence="10 11">Lake Benthic</strain>
    </source>
</reference>
<evidence type="ECO:0000259" key="9">
    <source>
        <dbReference type="PROSITE" id="PS50835"/>
    </source>
</evidence>
<evidence type="ECO:0000256" key="8">
    <source>
        <dbReference type="SAM" id="SignalP"/>
    </source>
</evidence>
<evidence type="ECO:0000256" key="3">
    <source>
        <dbReference type="ARBA" id="ARBA00022729"/>
    </source>
</evidence>